<evidence type="ECO:0000256" key="9">
    <source>
        <dbReference type="SAM" id="Phobius"/>
    </source>
</evidence>
<name>A0AAW5MYY5_9BACT</name>
<dbReference type="InterPro" id="IPR004358">
    <property type="entry name" value="Sig_transdc_His_kin-like_C"/>
</dbReference>
<dbReference type="GO" id="GO:0000155">
    <property type="term" value="F:phosphorelay sensor kinase activity"/>
    <property type="evidence" value="ECO:0007669"/>
    <property type="project" value="InterPro"/>
</dbReference>
<dbReference type="CDD" id="cd00082">
    <property type="entry name" value="HisKA"/>
    <property type="match status" value="1"/>
</dbReference>
<dbReference type="Pfam" id="PF02518">
    <property type="entry name" value="HATPase_c"/>
    <property type="match status" value="1"/>
</dbReference>
<keyword evidence="12" id="KW-0067">ATP-binding</keyword>
<evidence type="ECO:0000256" key="1">
    <source>
        <dbReference type="ARBA" id="ARBA00000085"/>
    </source>
</evidence>
<evidence type="ECO:0000256" key="3">
    <source>
        <dbReference type="ARBA" id="ARBA00022553"/>
    </source>
</evidence>
<dbReference type="GO" id="GO:0009927">
    <property type="term" value="F:histidine phosphotransfer kinase activity"/>
    <property type="evidence" value="ECO:0007669"/>
    <property type="project" value="TreeGrafter"/>
</dbReference>
<dbReference type="SUPFAM" id="SSF55874">
    <property type="entry name" value="ATPase domain of HSP90 chaperone/DNA topoisomerase II/histidine kinase"/>
    <property type="match status" value="1"/>
</dbReference>
<evidence type="ECO:0000313" key="13">
    <source>
        <dbReference type="Proteomes" id="UP001204579"/>
    </source>
</evidence>
<proteinExistence type="predicted"/>
<keyword evidence="9" id="KW-0812">Transmembrane</keyword>
<keyword evidence="13" id="KW-1185">Reference proteome</keyword>
<dbReference type="FunFam" id="3.30.565.10:FF:000010">
    <property type="entry name" value="Sensor histidine kinase RcsC"/>
    <property type="match status" value="1"/>
</dbReference>
<accession>A0AAW5MYY5</accession>
<dbReference type="Gene3D" id="3.30.565.10">
    <property type="entry name" value="Histidine kinase-like ATPase, C-terminal domain"/>
    <property type="match status" value="1"/>
</dbReference>
<dbReference type="PROSITE" id="PS50110">
    <property type="entry name" value="RESPONSE_REGULATORY"/>
    <property type="match status" value="1"/>
</dbReference>
<keyword evidence="7" id="KW-0175">Coiled coil</keyword>
<evidence type="ECO:0000259" key="11">
    <source>
        <dbReference type="PROSITE" id="PS50110"/>
    </source>
</evidence>
<keyword evidence="4" id="KW-0808">Transferase</keyword>
<organism evidence="12 13">
    <name type="scientific">Phocaeicola barnesiae</name>
    <dbReference type="NCBI Taxonomy" id="376804"/>
    <lineage>
        <taxon>Bacteria</taxon>
        <taxon>Pseudomonadati</taxon>
        <taxon>Bacteroidota</taxon>
        <taxon>Bacteroidia</taxon>
        <taxon>Bacteroidales</taxon>
        <taxon>Bacteroidaceae</taxon>
        <taxon>Phocaeicola</taxon>
    </lineage>
</organism>
<dbReference type="InterPro" id="IPR011006">
    <property type="entry name" value="CheY-like_superfamily"/>
</dbReference>
<evidence type="ECO:0000256" key="8">
    <source>
        <dbReference type="SAM" id="MobiDB-lite"/>
    </source>
</evidence>
<feature type="modified residue" description="4-aspartylphosphate" evidence="6">
    <location>
        <position position="634"/>
    </location>
</feature>
<dbReference type="PROSITE" id="PS50109">
    <property type="entry name" value="HIS_KIN"/>
    <property type="match status" value="1"/>
</dbReference>
<protein>
    <recommendedName>
        <fullName evidence="2">histidine kinase</fullName>
        <ecNumber evidence="2">2.7.13.3</ecNumber>
    </recommendedName>
</protein>
<dbReference type="InterPro" id="IPR003661">
    <property type="entry name" value="HisK_dim/P_dom"/>
</dbReference>
<dbReference type="InterPro" id="IPR036641">
    <property type="entry name" value="HPT_dom_sf"/>
</dbReference>
<feature type="domain" description="Response regulatory" evidence="11">
    <location>
        <begin position="575"/>
        <end position="702"/>
    </location>
</feature>
<dbReference type="GO" id="GO:0005886">
    <property type="term" value="C:plasma membrane"/>
    <property type="evidence" value="ECO:0007669"/>
    <property type="project" value="TreeGrafter"/>
</dbReference>
<sequence length="846" mass="95993">MISTSSKIAFGFILLISLLLGAIGYIYQEMNLLTEPSELEANINKRRKITNQIISQLYDVEIIGQTLRSGKIDEFQPYLLAMREAEESIDTLQTYLTDTLQQTRLDTVRGLLREKERNMIAVLEAMADSPTEELYQAELDSLLNKQDSLLRAPRVQKKIVTHRNTYTIHHKKKGFFKRLAEVFSPGKNDSTQVNNVIQEEYTDTISEEYSPIDTIANLISDIRGKVFNTQQHQQRVLLERINRLRIAGSELSQRVTQLLESIETDEQNAAFSKIHQEQEIRNQAAQTIEIIATVAVVLSLIFFIVIWRDLTRSAHYRKELEKSKLYAEDLLVAREKLMLTITHDIKAPAGSIIGYLDLLLRLTKDRRQLLYLNNMKSSARHLLDLIASLLDYHRLEAGKMDLQQIAFHPNELFNHIFHSFLPLAEKKGISLTYEEQVADELVLEGDPFRIRQIAENLLSNALKFTHEGSIKLRVGYQGNQFTFSIQDTGCGMTPEEQTRIFQEFTRLQSAQGQEGFGLGLSISKKLIELANGKIHIDSIPQKGSTFTVSLPLPRISANKTGTNKAGKLLPTTRLHILLVDDDSIQLHLTQAIILHTLVDGETPAEEKPIIHCCQQPEEVLQILKTQRIDIVFTDIQMPAMNGFELLQHIRELAIPHADTLPVIAITARGDLSEKDFLSKGFSGMLQKPFNQSDILQIFTRLFQVPQSNLPRKPEPEPSTPAETETSPYRFTPLTAFSEDDPKAAVEIMQTFIQETQRNIQALQEAKETNNSQQLCAIAHKMLPTFTMIEAKEIIATLQDMDHRRTSGLTDDESETYTASIIRCAEKVIAHAENYCLTLQQQASKNA</sequence>
<keyword evidence="12" id="KW-0547">Nucleotide-binding</keyword>
<evidence type="ECO:0000313" key="12">
    <source>
        <dbReference type="EMBL" id="MCR8873252.1"/>
    </source>
</evidence>
<dbReference type="EC" id="2.7.13.3" evidence="2"/>
<dbReference type="PANTHER" id="PTHR43047:SF72">
    <property type="entry name" value="OSMOSENSING HISTIDINE PROTEIN KINASE SLN1"/>
    <property type="match status" value="1"/>
</dbReference>
<dbReference type="InterPro" id="IPR036097">
    <property type="entry name" value="HisK_dim/P_sf"/>
</dbReference>
<dbReference type="EMBL" id="JANRHJ010000004">
    <property type="protein sequence ID" value="MCR8873252.1"/>
    <property type="molecule type" value="Genomic_DNA"/>
</dbReference>
<dbReference type="SMART" id="SM00388">
    <property type="entry name" value="HisKA"/>
    <property type="match status" value="1"/>
</dbReference>
<dbReference type="Pfam" id="PF00072">
    <property type="entry name" value="Response_reg"/>
    <property type="match status" value="1"/>
</dbReference>
<evidence type="ECO:0000256" key="5">
    <source>
        <dbReference type="ARBA" id="ARBA00022777"/>
    </source>
</evidence>
<keyword evidence="9" id="KW-1133">Transmembrane helix</keyword>
<dbReference type="InterPro" id="IPR005467">
    <property type="entry name" value="His_kinase_dom"/>
</dbReference>
<dbReference type="CDD" id="cd17546">
    <property type="entry name" value="REC_hyHK_CKI1_RcsC-like"/>
    <property type="match status" value="1"/>
</dbReference>
<feature type="coiled-coil region" evidence="7">
    <location>
        <begin position="745"/>
        <end position="772"/>
    </location>
</feature>
<gene>
    <name evidence="12" type="ORF">NW209_04310</name>
</gene>
<comment type="caution">
    <text evidence="12">The sequence shown here is derived from an EMBL/GenBank/DDBJ whole genome shotgun (WGS) entry which is preliminary data.</text>
</comment>
<dbReference type="RefSeq" id="WP_022339389.1">
    <property type="nucleotide sequence ID" value="NZ_CAUBSI010000020.1"/>
</dbReference>
<dbReference type="SMART" id="SM00387">
    <property type="entry name" value="HATPase_c"/>
    <property type="match status" value="1"/>
</dbReference>
<evidence type="ECO:0000259" key="10">
    <source>
        <dbReference type="PROSITE" id="PS50109"/>
    </source>
</evidence>
<keyword evidence="5" id="KW-0418">Kinase</keyword>
<dbReference type="Gene3D" id="1.10.287.130">
    <property type="match status" value="1"/>
</dbReference>
<feature type="domain" description="Histidine kinase" evidence="10">
    <location>
        <begin position="340"/>
        <end position="554"/>
    </location>
</feature>
<keyword evidence="9" id="KW-0472">Membrane</keyword>
<dbReference type="InterPro" id="IPR001789">
    <property type="entry name" value="Sig_transdc_resp-reg_receiver"/>
</dbReference>
<evidence type="ECO:0000256" key="7">
    <source>
        <dbReference type="SAM" id="Coils"/>
    </source>
</evidence>
<dbReference type="SUPFAM" id="SSF52172">
    <property type="entry name" value="CheY-like"/>
    <property type="match status" value="1"/>
</dbReference>
<dbReference type="PRINTS" id="PR00344">
    <property type="entry name" value="BCTRLSENSOR"/>
</dbReference>
<dbReference type="InterPro" id="IPR003594">
    <property type="entry name" value="HATPase_dom"/>
</dbReference>
<dbReference type="Gene3D" id="1.20.120.160">
    <property type="entry name" value="HPT domain"/>
    <property type="match status" value="1"/>
</dbReference>
<dbReference type="Proteomes" id="UP001204579">
    <property type="component" value="Unassembled WGS sequence"/>
</dbReference>
<evidence type="ECO:0000256" key="4">
    <source>
        <dbReference type="ARBA" id="ARBA00022679"/>
    </source>
</evidence>
<dbReference type="InterPro" id="IPR036890">
    <property type="entry name" value="HATPase_C_sf"/>
</dbReference>
<evidence type="ECO:0000256" key="2">
    <source>
        <dbReference type="ARBA" id="ARBA00012438"/>
    </source>
</evidence>
<dbReference type="Gene3D" id="3.40.50.2300">
    <property type="match status" value="1"/>
</dbReference>
<comment type="catalytic activity">
    <reaction evidence="1">
        <text>ATP + protein L-histidine = ADP + protein N-phospho-L-histidine.</text>
        <dbReference type="EC" id="2.7.13.3"/>
    </reaction>
</comment>
<dbReference type="GO" id="GO:0005524">
    <property type="term" value="F:ATP binding"/>
    <property type="evidence" value="ECO:0007669"/>
    <property type="project" value="UniProtKB-KW"/>
</dbReference>
<reference evidence="12 13" key="1">
    <citation type="submission" date="2022-08" db="EMBL/GenBank/DDBJ databases">
        <authorList>
            <person name="Zeman M."/>
            <person name="Kubasova T."/>
        </authorList>
    </citation>
    <scope>NUCLEOTIDE SEQUENCE [LARGE SCALE GENOMIC DNA]</scope>
    <source>
        <strain evidence="12 13">ET62</strain>
    </source>
</reference>
<dbReference type="PANTHER" id="PTHR43047">
    <property type="entry name" value="TWO-COMPONENT HISTIDINE PROTEIN KINASE"/>
    <property type="match status" value="1"/>
</dbReference>
<feature type="region of interest" description="Disordered" evidence="8">
    <location>
        <begin position="706"/>
        <end position="726"/>
    </location>
</feature>
<dbReference type="SMART" id="SM00448">
    <property type="entry name" value="REC"/>
    <property type="match status" value="1"/>
</dbReference>
<dbReference type="CDD" id="cd16922">
    <property type="entry name" value="HATPase_EvgS-ArcB-TorS-like"/>
    <property type="match status" value="1"/>
</dbReference>
<dbReference type="SUPFAM" id="SSF47384">
    <property type="entry name" value="Homodimeric domain of signal transducing histidine kinase"/>
    <property type="match status" value="1"/>
</dbReference>
<keyword evidence="3 6" id="KW-0597">Phosphoprotein</keyword>
<feature type="transmembrane region" description="Helical" evidence="9">
    <location>
        <begin position="290"/>
        <end position="307"/>
    </location>
</feature>
<dbReference type="SUPFAM" id="SSF47226">
    <property type="entry name" value="Histidine-containing phosphotransfer domain, HPT domain"/>
    <property type="match status" value="1"/>
</dbReference>
<evidence type="ECO:0000256" key="6">
    <source>
        <dbReference type="PROSITE-ProRule" id="PRU00169"/>
    </source>
</evidence>
<dbReference type="Pfam" id="PF00512">
    <property type="entry name" value="HisKA"/>
    <property type="match status" value="1"/>
</dbReference>
<dbReference type="AlphaFoldDB" id="A0AAW5MYY5"/>